<comment type="caution">
    <text evidence="3">The sequence shown here is derived from an EMBL/GenBank/DDBJ whole genome shotgun (WGS) entry which is preliminary data.</text>
</comment>
<dbReference type="NCBIfam" id="TIGR01841">
    <property type="entry name" value="phasin"/>
    <property type="match status" value="1"/>
</dbReference>
<feature type="compositionally biased region" description="Low complexity" evidence="1">
    <location>
        <begin position="18"/>
        <end position="31"/>
    </location>
</feature>
<evidence type="ECO:0000313" key="4">
    <source>
        <dbReference type="Proteomes" id="UP001138757"/>
    </source>
</evidence>
<dbReference type="InterPro" id="IPR018968">
    <property type="entry name" value="Phasin"/>
</dbReference>
<evidence type="ECO:0000256" key="1">
    <source>
        <dbReference type="SAM" id="MobiDB-lite"/>
    </source>
</evidence>
<dbReference type="AlphaFoldDB" id="A0A9X1ISH8"/>
<feature type="region of interest" description="Disordered" evidence="1">
    <location>
        <begin position="83"/>
        <end position="108"/>
    </location>
</feature>
<evidence type="ECO:0000259" key="2">
    <source>
        <dbReference type="Pfam" id="PF09361"/>
    </source>
</evidence>
<gene>
    <name evidence="3" type="primary">phaP</name>
    <name evidence="3" type="ORF">KK488_15765</name>
</gene>
<feature type="compositionally biased region" description="Low complexity" evidence="1">
    <location>
        <begin position="83"/>
        <end position="93"/>
    </location>
</feature>
<dbReference type="Pfam" id="PF09361">
    <property type="entry name" value="Phasin_2"/>
    <property type="match status" value="1"/>
</dbReference>
<organism evidence="3 4">
    <name type="scientific">Sphingobium nicotianae</name>
    <dbReference type="NCBI Taxonomy" id="2782607"/>
    <lineage>
        <taxon>Bacteria</taxon>
        <taxon>Pseudomonadati</taxon>
        <taxon>Pseudomonadota</taxon>
        <taxon>Alphaproteobacteria</taxon>
        <taxon>Sphingomonadales</taxon>
        <taxon>Sphingomonadaceae</taxon>
        <taxon>Sphingobium</taxon>
    </lineage>
</organism>
<proteinExistence type="predicted"/>
<dbReference type="EMBL" id="JAHGAW010000010">
    <property type="protein sequence ID" value="MBT2188412.1"/>
    <property type="molecule type" value="Genomic_DNA"/>
</dbReference>
<sequence length="286" mass="29798">MTQEVVLAMPSKPKSRKPGAPAVPAAAKAPAIKTAPKPAVLAKAKPAPVVKATPETEWPVARAPVADPVVAPEPAPAIEAAPAMAQAPVEPAATSLEPQPIAESKPETPTPQVMAVADIFPVAAPLKTKGDTIMTDVLETAKTYAEEAKTRIQGAMTEMSEKAKVAMEKSSKALEEMGELTKGNLEAVVESSKIAAKGVESMSQGAADFGRKSFEKTSASMKSLASVKTPAEFFQLQSELVSAFFDSFASESAKSSETILKLASDISQPISNRVSIVTEKMKSLAA</sequence>
<name>A0A9X1ISH8_9SPHN</name>
<feature type="domain" description="Phasin" evidence="2">
    <location>
        <begin position="175"/>
        <end position="274"/>
    </location>
</feature>
<evidence type="ECO:0000313" key="3">
    <source>
        <dbReference type="EMBL" id="MBT2188412.1"/>
    </source>
</evidence>
<keyword evidence="4" id="KW-1185">Reference proteome</keyword>
<dbReference type="Proteomes" id="UP001138757">
    <property type="component" value="Unassembled WGS sequence"/>
</dbReference>
<feature type="region of interest" description="Disordered" evidence="1">
    <location>
        <begin position="1"/>
        <end position="31"/>
    </location>
</feature>
<reference evidence="3" key="1">
    <citation type="submission" date="2021-05" db="EMBL/GenBank/DDBJ databases">
        <title>Genome of Sphingobium sp. strain.</title>
        <authorList>
            <person name="Fan R."/>
        </authorList>
    </citation>
    <scope>NUCLEOTIDE SEQUENCE</scope>
    <source>
        <strain evidence="3">H33</strain>
    </source>
</reference>
<accession>A0A9X1ISH8</accession>
<dbReference type="InterPro" id="IPR010127">
    <property type="entry name" value="Phasin_subfam-1"/>
</dbReference>
<protein>
    <submittedName>
        <fullName evidence="3">TIGR01841 family phasin</fullName>
    </submittedName>
</protein>